<dbReference type="GO" id="GO:0061817">
    <property type="term" value="P:endoplasmic reticulum-plasma membrane tethering"/>
    <property type="evidence" value="ECO:0007669"/>
    <property type="project" value="InterPro"/>
</dbReference>
<keyword evidence="1" id="KW-0732">Signal</keyword>
<dbReference type="SUPFAM" id="SSF49562">
    <property type="entry name" value="C2 domain (Calcium/lipid-binding domain, CaLB)"/>
    <property type="match status" value="1"/>
</dbReference>
<dbReference type="InterPro" id="IPR035892">
    <property type="entry name" value="C2_domain_sf"/>
</dbReference>
<feature type="chain" id="PRO_5013175654" description="C2 domain-containing protein" evidence="1">
    <location>
        <begin position="16"/>
        <end position="230"/>
    </location>
</feature>
<dbReference type="PANTHER" id="PTHR45761">
    <property type="entry name" value="EXTENDED SYNAPTOTAGMIN-LIKE PROTEIN 2, ISOFORM C"/>
    <property type="match status" value="1"/>
</dbReference>
<dbReference type="GO" id="GO:0031210">
    <property type="term" value="F:phosphatidylcholine binding"/>
    <property type="evidence" value="ECO:0007669"/>
    <property type="project" value="TreeGrafter"/>
</dbReference>
<gene>
    <name evidence="3" type="primary">ORF56397</name>
</gene>
<dbReference type="AlphaFoldDB" id="A0A0B6ZDM6"/>
<evidence type="ECO:0000313" key="3">
    <source>
        <dbReference type="EMBL" id="CEK65830.1"/>
    </source>
</evidence>
<dbReference type="CDD" id="cd04050">
    <property type="entry name" value="C2B_Synaptotagmin-like"/>
    <property type="match status" value="1"/>
</dbReference>
<evidence type="ECO:0000256" key="1">
    <source>
        <dbReference type="SAM" id="SignalP"/>
    </source>
</evidence>
<dbReference type="GO" id="GO:0005544">
    <property type="term" value="F:calcium-dependent phospholipid binding"/>
    <property type="evidence" value="ECO:0007669"/>
    <property type="project" value="TreeGrafter"/>
</dbReference>
<feature type="signal peptide" evidence="1">
    <location>
        <begin position="1"/>
        <end position="15"/>
    </location>
</feature>
<dbReference type="PANTHER" id="PTHR45761:SF1">
    <property type="entry name" value="EXTENDED SYNAPTOTAGMIN-LIKE PROTEIN 2, ISOFORM C"/>
    <property type="match status" value="1"/>
</dbReference>
<proteinExistence type="predicted"/>
<dbReference type="PROSITE" id="PS50004">
    <property type="entry name" value="C2"/>
    <property type="match status" value="1"/>
</dbReference>
<dbReference type="GO" id="GO:0006869">
    <property type="term" value="P:lipid transport"/>
    <property type="evidence" value="ECO:0007669"/>
    <property type="project" value="InterPro"/>
</dbReference>
<dbReference type="GO" id="GO:0008429">
    <property type="term" value="F:phosphatidylethanolamine binding"/>
    <property type="evidence" value="ECO:0007669"/>
    <property type="project" value="TreeGrafter"/>
</dbReference>
<dbReference type="InterPro" id="IPR000008">
    <property type="entry name" value="C2_dom"/>
</dbReference>
<protein>
    <recommendedName>
        <fullName evidence="2">C2 domain-containing protein</fullName>
    </recommendedName>
</protein>
<evidence type="ECO:0000259" key="2">
    <source>
        <dbReference type="PROSITE" id="PS50004"/>
    </source>
</evidence>
<dbReference type="GO" id="GO:0005509">
    <property type="term" value="F:calcium ion binding"/>
    <property type="evidence" value="ECO:0007669"/>
    <property type="project" value="TreeGrafter"/>
</dbReference>
<dbReference type="Pfam" id="PF00168">
    <property type="entry name" value="C2"/>
    <property type="match status" value="1"/>
</dbReference>
<accession>A0A0B6ZDM6</accession>
<organism evidence="3">
    <name type="scientific">Arion vulgaris</name>
    <dbReference type="NCBI Taxonomy" id="1028688"/>
    <lineage>
        <taxon>Eukaryota</taxon>
        <taxon>Metazoa</taxon>
        <taxon>Spiralia</taxon>
        <taxon>Lophotrochozoa</taxon>
        <taxon>Mollusca</taxon>
        <taxon>Gastropoda</taxon>
        <taxon>Heterobranchia</taxon>
        <taxon>Euthyneura</taxon>
        <taxon>Panpulmonata</taxon>
        <taxon>Eupulmonata</taxon>
        <taxon>Stylommatophora</taxon>
        <taxon>Helicina</taxon>
        <taxon>Arionoidea</taxon>
        <taxon>Arionidae</taxon>
        <taxon>Arion</taxon>
    </lineage>
</organism>
<dbReference type="GO" id="GO:0035091">
    <property type="term" value="F:phosphatidylinositol binding"/>
    <property type="evidence" value="ECO:0007669"/>
    <property type="project" value="TreeGrafter"/>
</dbReference>
<dbReference type="Gene3D" id="2.60.40.150">
    <property type="entry name" value="C2 domain"/>
    <property type="match status" value="1"/>
</dbReference>
<dbReference type="EMBL" id="HACG01018965">
    <property type="protein sequence ID" value="CEK65830.1"/>
    <property type="molecule type" value="Transcribed_RNA"/>
</dbReference>
<sequence length="230" mass="26173">MLHVQLTWLWLASQANELDRVVEQQSEEEIAHVGILMVFLDSARNLPRGKKSLNEPSPQAVLSVGQQIQQSMIKHVTSEPRWEQNFRFLLHNPNYQNLDIEIMDAKSKKLIGGAVIKLKLLLTAEDMVMDQKFRIKTSDPDSYLQMRLCLRILTPNFNPNYIDDVETLIHEACVTGTPVDQRRGDSVAALYQQSSSAENGTPVDDDVKFRFASKSQQTETVKAKKFCITQ</sequence>
<name>A0A0B6ZDM6_9EUPU</name>
<dbReference type="InterPro" id="IPR037749">
    <property type="entry name" value="Ext_Synaptotagmin_C2B"/>
</dbReference>
<feature type="domain" description="C2" evidence="2">
    <location>
        <begin position="14"/>
        <end position="137"/>
    </location>
</feature>
<reference evidence="3" key="1">
    <citation type="submission" date="2014-12" db="EMBL/GenBank/DDBJ databases">
        <title>Insight into the proteome of Arion vulgaris.</title>
        <authorList>
            <person name="Aradska J."/>
            <person name="Bulat T."/>
            <person name="Smidak R."/>
            <person name="Sarate P."/>
            <person name="Gangsoo J."/>
            <person name="Sialana F."/>
            <person name="Bilban M."/>
            <person name="Lubec G."/>
        </authorList>
    </citation>
    <scope>NUCLEOTIDE SEQUENCE</scope>
    <source>
        <tissue evidence="3">Skin</tissue>
    </source>
</reference>
<dbReference type="InterPro" id="IPR051634">
    <property type="entry name" value="Extended_Synaptotagmin"/>
</dbReference>
<dbReference type="GO" id="GO:0005789">
    <property type="term" value="C:endoplasmic reticulum membrane"/>
    <property type="evidence" value="ECO:0007669"/>
    <property type="project" value="TreeGrafter"/>
</dbReference>
<dbReference type="SMART" id="SM00239">
    <property type="entry name" value="C2"/>
    <property type="match status" value="1"/>
</dbReference>